<accession>A0ABP0RN92</accession>
<comment type="caution">
    <text evidence="2">The sequence shown here is derived from an EMBL/GenBank/DDBJ whole genome shotgun (WGS) entry which is preliminary data.</text>
</comment>
<dbReference type="EMBL" id="CAXAMM010041962">
    <property type="protein sequence ID" value="CAK9102105.1"/>
    <property type="molecule type" value="Genomic_DNA"/>
</dbReference>
<feature type="compositionally biased region" description="Basic residues" evidence="1">
    <location>
        <begin position="104"/>
        <end position="120"/>
    </location>
</feature>
<evidence type="ECO:0000256" key="1">
    <source>
        <dbReference type="SAM" id="MobiDB-lite"/>
    </source>
</evidence>
<keyword evidence="3" id="KW-1185">Reference proteome</keyword>
<feature type="region of interest" description="Disordered" evidence="1">
    <location>
        <begin position="78"/>
        <end position="167"/>
    </location>
</feature>
<evidence type="ECO:0000313" key="3">
    <source>
        <dbReference type="Proteomes" id="UP001642464"/>
    </source>
</evidence>
<organism evidence="2 3">
    <name type="scientific">Durusdinium trenchii</name>
    <dbReference type="NCBI Taxonomy" id="1381693"/>
    <lineage>
        <taxon>Eukaryota</taxon>
        <taxon>Sar</taxon>
        <taxon>Alveolata</taxon>
        <taxon>Dinophyceae</taxon>
        <taxon>Suessiales</taxon>
        <taxon>Symbiodiniaceae</taxon>
        <taxon>Durusdinium</taxon>
    </lineage>
</organism>
<proteinExistence type="predicted"/>
<reference evidence="2 3" key="1">
    <citation type="submission" date="2024-02" db="EMBL/GenBank/DDBJ databases">
        <authorList>
            <person name="Chen Y."/>
            <person name="Shah S."/>
            <person name="Dougan E. K."/>
            <person name="Thang M."/>
            <person name="Chan C."/>
        </authorList>
    </citation>
    <scope>NUCLEOTIDE SEQUENCE [LARGE SCALE GENOMIC DNA]</scope>
</reference>
<evidence type="ECO:0000313" key="2">
    <source>
        <dbReference type="EMBL" id="CAK9102105.1"/>
    </source>
</evidence>
<gene>
    <name evidence="2" type="ORF">SCF082_LOCUS47731</name>
</gene>
<dbReference type="Proteomes" id="UP001642464">
    <property type="component" value="Unassembled WGS sequence"/>
</dbReference>
<sequence>MYLRLPSQDSRATVHRIKVDDLYKDLLSEKDKPLYSKYTLGIMEHGPEWQDETAREVRMISAGMEKFAAGRPEAYIEVDSSSDQEDVLPSPPVMVPNPEARCNRLGRFKLPPAKRYRGKTTQRGEPSNEPPNPVPEPEREEPPNPVPEPSHDLSVEGQAQSAHSAEDVEMEAALEELVNNMPHEDEVEENPFQHSPLRKIRFGTGVKWADVEADEATFGKKMEKGQLHWEQWLNGNLWLQSGCKIGKSFSIQILPPVAATFQVTERGLFFNGGGAAKGLFRRAAYVSMLTRRLNLDAQASSQKSKAQEQSESWDCSTDHDGWCRMSISTNKSLCVAPPKALGFEQSLPVELSCFDLPKEVIFPQKGRSGRRRSSLLGNSLA</sequence>
<protein>
    <submittedName>
        <fullName evidence="2">Uncharacterized protein</fullName>
    </submittedName>
</protein>
<name>A0ABP0RN92_9DINO</name>